<name>A0A383DW14_9ZZZZ</name>
<sequence length="234" mass="24779">IYKGNSYGLYNFEEIIKVNDNFNTGSSVPQACNNLGNTSCYVGNTLTIKNVVNIDPSVDIKIYLDGNDVTGSATTTQSGPDLIIKLGSNITYSADETSGHTSNNAGITITNPMPAAGAEYDYRYLGNTMSSPRIFRLPNDGAGDTQDEDDIYVAVMGGGLGAPFIGSNLLVINLENGKLLKQIGIPDLPLNGIANAVPATPIVITPDQALQANYRGALVYVNDLEGKIIKVNLT</sequence>
<feature type="non-terminal residue" evidence="1">
    <location>
        <position position="1"/>
    </location>
</feature>
<organism evidence="1">
    <name type="scientific">marine metagenome</name>
    <dbReference type="NCBI Taxonomy" id="408172"/>
    <lineage>
        <taxon>unclassified sequences</taxon>
        <taxon>metagenomes</taxon>
        <taxon>ecological metagenomes</taxon>
    </lineage>
</organism>
<dbReference type="EMBL" id="UINC01220704">
    <property type="protein sequence ID" value="SVE48732.1"/>
    <property type="molecule type" value="Genomic_DNA"/>
</dbReference>
<dbReference type="AlphaFoldDB" id="A0A383DW14"/>
<evidence type="ECO:0000313" key="1">
    <source>
        <dbReference type="EMBL" id="SVE48732.1"/>
    </source>
</evidence>
<proteinExistence type="predicted"/>
<gene>
    <name evidence="1" type="ORF">METZ01_LOCUS501586</name>
</gene>
<reference evidence="1" key="1">
    <citation type="submission" date="2018-05" db="EMBL/GenBank/DDBJ databases">
        <authorList>
            <person name="Lanie J.A."/>
            <person name="Ng W.-L."/>
            <person name="Kazmierczak K.M."/>
            <person name="Andrzejewski T.M."/>
            <person name="Davidsen T.M."/>
            <person name="Wayne K.J."/>
            <person name="Tettelin H."/>
            <person name="Glass J.I."/>
            <person name="Rusch D."/>
            <person name="Podicherti R."/>
            <person name="Tsui H.-C.T."/>
            <person name="Winkler M.E."/>
        </authorList>
    </citation>
    <scope>NUCLEOTIDE SEQUENCE</scope>
</reference>
<protein>
    <submittedName>
        <fullName evidence="1">Uncharacterized protein</fullName>
    </submittedName>
</protein>
<feature type="non-terminal residue" evidence="1">
    <location>
        <position position="234"/>
    </location>
</feature>
<accession>A0A383DW14</accession>